<organism evidence="1 2">
    <name type="scientific">Melia azedarach</name>
    <name type="common">Chinaberry tree</name>
    <dbReference type="NCBI Taxonomy" id="155640"/>
    <lineage>
        <taxon>Eukaryota</taxon>
        <taxon>Viridiplantae</taxon>
        <taxon>Streptophyta</taxon>
        <taxon>Embryophyta</taxon>
        <taxon>Tracheophyta</taxon>
        <taxon>Spermatophyta</taxon>
        <taxon>Magnoliopsida</taxon>
        <taxon>eudicotyledons</taxon>
        <taxon>Gunneridae</taxon>
        <taxon>Pentapetalae</taxon>
        <taxon>rosids</taxon>
        <taxon>malvids</taxon>
        <taxon>Sapindales</taxon>
        <taxon>Meliaceae</taxon>
        <taxon>Melia</taxon>
    </lineage>
</organism>
<evidence type="ECO:0000313" key="2">
    <source>
        <dbReference type="Proteomes" id="UP001164539"/>
    </source>
</evidence>
<dbReference type="EMBL" id="CM051403">
    <property type="protein sequence ID" value="KAJ4708605.1"/>
    <property type="molecule type" value="Genomic_DNA"/>
</dbReference>
<reference evidence="1 2" key="1">
    <citation type="journal article" date="2023" name="Science">
        <title>Complex scaffold remodeling in plant triterpene biosynthesis.</title>
        <authorList>
            <person name="De La Pena R."/>
            <person name="Hodgson H."/>
            <person name="Liu J.C."/>
            <person name="Stephenson M.J."/>
            <person name="Martin A.C."/>
            <person name="Owen C."/>
            <person name="Harkess A."/>
            <person name="Leebens-Mack J."/>
            <person name="Jimenez L.E."/>
            <person name="Osbourn A."/>
            <person name="Sattely E.S."/>
        </authorList>
    </citation>
    <scope>NUCLEOTIDE SEQUENCE [LARGE SCALE GENOMIC DNA]</scope>
    <source>
        <strain evidence="2">cv. JPN11</strain>
        <tissue evidence="1">Leaf</tissue>
    </source>
</reference>
<proteinExistence type="predicted"/>
<protein>
    <submittedName>
        <fullName evidence="1">SNF2 domain protein</fullName>
    </submittedName>
</protein>
<comment type="caution">
    <text evidence="1">The sequence shown here is derived from an EMBL/GenBank/DDBJ whole genome shotgun (WGS) entry which is preliminary data.</text>
</comment>
<dbReference type="Proteomes" id="UP001164539">
    <property type="component" value="Chromosome 10"/>
</dbReference>
<accession>A0ACC1XB32</accession>
<gene>
    <name evidence="1" type="ORF">OWV82_018525</name>
</gene>
<keyword evidence="2" id="KW-1185">Reference proteome</keyword>
<evidence type="ECO:0000313" key="1">
    <source>
        <dbReference type="EMBL" id="KAJ4708605.1"/>
    </source>
</evidence>
<name>A0ACC1XB32_MELAZ</name>
<sequence length="544" mass="61506">MTLSLMQPTSQQNPNVLISENYNLTLTQSMQSLVAEIHNETPNFSHFIDIFYELMQAKINPPLESIWVYAALTYRSRSSTDDDPLNKFSVIKDLFQLVSACSASCSSSKSIALLAPIVFEVYKVALELKRRDLSSKREKKVMRETKSLVDAILGFISLCCSKYLNGQTDVIDDSDLNLIVSVKDLVSLWVDKNESLKSFLPLVNADTCREIGEGVSDVNYLAGVVIVEVFWLKLWLSFRVGLAEVELEKELKSCIVSSITKFQNIHFFETLVKMLLEPTLPLTPLLDSNDEVLLRKVLYDAVILVEYSLLNPERIIHLPADRMKSLSLTRLMVTHEAIELLREDGDQRRAISYISAFSSSKLVSQIIKWIANQIGTDEKASRSYGSSPKAFLRWLLSLENQGIRVFDDKILKSRAKIAVDNSSADYEHQSSKVDGKANTDDLFYIDNKGEEEEVDEDAEDKNMSESMNAAFVAAAHSMKITENDRSKRKERGTSDKKKKIKYRKFDLSDNYGPSKDRFPSVSDECLSGESEIQEPVSDEDVETE</sequence>